<sequence length="52" mass="5710">MSADAKDAGRQPPRARRAKRTSAPAAVILGDPMYSFRSRRKPLIDFTAHAAQ</sequence>
<name>A0A0S4TLJ8_RALSL</name>
<accession>A0A0S4TLJ8</accession>
<evidence type="ECO:0000313" key="2">
    <source>
        <dbReference type="EMBL" id="CUV10900.1"/>
    </source>
</evidence>
<dbReference type="EMBL" id="LN899819">
    <property type="protein sequence ID" value="CUV10900.1"/>
    <property type="molecule type" value="Genomic_DNA"/>
</dbReference>
<dbReference type="AlphaFoldDB" id="A0A0S4TLJ8"/>
<protein>
    <submittedName>
        <fullName evidence="2">Hypothethical protein (Modular protein)</fullName>
    </submittedName>
</protein>
<evidence type="ECO:0000256" key="1">
    <source>
        <dbReference type="SAM" id="MobiDB-lite"/>
    </source>
</evidence>
<gene>
    <name evidence="2" type="ORF">RUN39_v1_20042</name>
</gene>
<proteinExistence type="predicted"/>
<feature type="region of interest" description="Disordered" evidence="1">
    <location>
        <begin position="1"/>
        <end position="24"/>
    </location>
</feature>
<reference evidence="2" key="1">
    <citation type="submission" date="2015-10" db="EMBL/GenBank/DDBJ databases">
        <authorList>
            <person name="Gilbert D.G."/>
        </authorList>
    </citation>
    <scope>NUCLEOTIDE SEQUENCE</scope>
    <source>
        <strain evidence="2">Phyl III-seqv23</strain>
    </source>
</reference>
<organism evidence="2">
    <name type="scientific">Ralstonia solanacearum</name>
    <name type="common">Pseudomonas solanacearum</name>
    <dbReference type="NCBI Taxonomy" id="305"/>
    <lineage>
        <taxon>Bacteria</taxon>
        <taxon>Pseudomonadati</taxon>
        <taxon>Pseudomonadota</taxon>
        <taxon>Betaproteobacteria</taxon>
        <taxon>Burkholderiales</taxon>
        <taxon>Burkholderiaceae</taxon>
        <taxon>Ralstonia</taxon>
        <taxon>Ralstonia solanacearum species complex</taxon>
    </lineage>
</organism>